<comment type="similarity">
    <text evidence="2 14">Belongs to the CarB family.</text>
</comment>
<feature type="binding site" evidence="14">
    <location>
        <position position="285"/>
    </location>
    <ligand>
        <name>ATP</name>
        <dbReference type="ChEBI" id="CHEBI:30616"/>
        <label>1</label>
    </ligand>
</feature>
<keyword evidence="5 14" id="KW-0028">Amino-acid biosynthesis</keyword>
<evidence type="ECO:0000256" key="11">
    <source>
        <dbReference type="ARBA" id="ARBA00022975"/>
    </source>
</evidence>
<dbReference type="SUPFAM" id="SSF48108">
    <property type="entry name" value="Carbamoyl phosphate synthetase, large subunit connection domain"/>
    <property type="match status" value="1"/>
</dbReference>
<dbReference type="Gene3D" id="1.10.1030.10">
    <property type="entry name" value="Carbamoyl-phosphate synthetase, large subunit oligomerisation domain"/>
    <property type="match status" value="1"/>
</dbReference>
<feature type="binding site" evidence="14">
    <location>
        <position position="210"/>
    </location>
    <ligand>
        <name>ATP</name>
        <dbReference type="ChEBI" id="CHEBI:30616"/>
        <label>1</label>
    </ligand>
</feature>
<feature type="binding site" evidence="14">
    <location>
        <position position="763"/>
    </location>
    <ligand>
        <name>ATP</name>
        <dbReference type="ChEBI" id="CHEBI:30616"/>
        <label>2</label>
    </ligand>
</feature>
<dbReference type="Pfam" id="PF25596">
    <property type="entry name" value="CPSase_L_D1"/>
    <property type="match status" value="2"/>
</dbReference>
<feature type="binding site" evidence="14">
    <location>
        <position position="758"/>
    </location>
    <ligand>
        <name>ATP</name>
        <dbReference type="ChEBI" id="CHEBI:30616"/>
        <label>2</label>
    </ligand>
</feature>
<keyword evidence="6" id="KW-0479">Metal-binding</keyword>
<dbReference type="SUPFAM" id="SSF56059">
    <property type="entry name" value="Glutathione synthetase ATP-binding domain-like"/>
    <property type="match status" value="2"/>
</dbReference>
<name>A0ABP4KRR9_9MICO</name>
<protein>
    <recommendedName>
        <fullName evidence="14">Carbamoyl phosphate synthase large chain</fullName>
        <ecNumber evidence="14">6.3.4.16</ecNumber>
        <ecNumber evidence="14">6.3.5.5</ecNumber>
    </recommendedName>
    <alternativeName>
        <fullName evidence="14">Carbamoyl phosphate synthetase ammonia chain</fullName>
    </alternativeName>
</protein>
<dbReference type="PROSITE" id="PS00867">
    <property type="entry name" value="CPSASE_2"/>
    <property type="match status" value="1"/>
</dbReference>
<feature type="binding site" evidence="14">
    <location>
        <position position="301"/>
    </location>
    <ligand>
        <name>Mn(2+)</name>
        <dbReference type="ChEBI" id="CHEBI:29035"/>
        <label>2</label>
    </ligand>
</feature>
<dbReference type="InterPro" id="IPR058047">
    <property type="entry name" value="CPSase_preATP-grasp"/>
</dbReference>
<dbReference type="Gene3D" id="3.30.1490.20">
    <property type="entry name" value="ATP-grasp fold, A domain"/>
    <property type="match status" value="1"/>
</dbReference>
<feature type="binding site" evidence="14">
    <location>
        <position position="791"/>
    </location>
    <ligand>
        <name>ATP</name>
        <dbReference type="ChEBI" id="CHEBI:30616"/>
        <label>2</label>
    </ligand>
</feature>
<evidence type="ECO:0000256" key="14">
    <source>
        <dbReference type="HAMAP-Rule" id="MF_01210"/>
    </source>
</evidence>
<feature type="binding site" evidence="14">
    <location>
        <position position="843"/>
    </location>
    <ligand>
        <name>Mg(2+)</name>
        <dbReference type="ChEBI" id="CHEBI:18420"/>
        <label>4</label>
    </ligand>
</feature>
<feature type="region of interest" description="Carboxyphosphate synthetic domain" evidence="14">
    <location>
        <begin position="1"/>
        <end position="402"/>
    </location>
</feature>
<feature type="binding site" evidence="14">
    <location>
        <position position="756"/>
    </location>
    <ligand>
        <name>ATP</name>
        <dbReference type="ChEBI" id="CHEBI:30616"/>
        <label>2</label>
    </ligand>
</feature>
<dbReference type="PANTHER" id="PTHR11405:SF53">
    <property type="entry name" value="CARBAMOYL-PHOSPHATE SYNTHASE [AMMONIA], MITOCHONDRIAL"/>
    <property type="match status" value="1"/>
</dbReference>
<feature type="binding site" evidence="14">
    <location>
        <position position="299"/>
    </location>
    <ligand>
        <name>ATP</name>
        <dbReference type="ChEBI" id="CHEBI:30616"/>
        <label>1</label>
    </ligand>
</feature>
<dbReference type="InterPro" id="IPR005480">
    <property type="entry name" value="CPSase_lsu_oligo"/>
</dbReference>
<feature type="region of interest" description="Allosteric domain" evidence="14">
    <location>
        <begin position="953"/>
        <end position="1091"/>
    </location>
</feature>
<dbReference type="PROSITE" id="PS51855">
    <property type="entry name" value="MGS"/>
    <property type="match status" value="1"/>
</dbReference>
<feature type="binding site" evidence="14">
    <location>
        <position position="843"/>
    </location>
    <ligand>
        <name>Mn(2+)</name>
        <dbReference type="ChEBI" id="CHEBI:29035"/>
        <label>3</label>
    </ligand>
</feature>
<keyword evidence="18" id="KW-1185">Reference proteome</keyword>
<proteinExistence type="inferred from homology"/>
<dbReference type="Gene3D" id="3.40.50.20">
    <property type="match status" value="2"/>
</dbReference>
<evidence type="ECO:0000256" key="3">
    <source>
        <dbReference type="ARBA" id="ARBA00022571"/>
    </source>
</evidence>
<dbReference type="NCBIfam" id="NF009455">
    <property type="entry name" value="PRK12815.1"/>
    <property type="match status" value="1"/>
</dbReference>
<feature type="binding site" evidence="14">
    <location>
        <position position="845"/>
    </location>
    <ligand>
        <name>Mg(2+)</name>
        <dbReference type="ChEBI" id="CHEBI:18420"/>
        <label>4</label>
    </ligand>
</feature>
<feature type="binding site" evidence="14">
    <location>
        <position position="831"/>
    </location>
    <ligand>
        <name>ATP</name>
        <dbReference type="ChEBI" id="CHEBI:30616"/>
        <label>2</label>
    </ligand>
</feature>
<feature type="binding site" evidence="14">
    <location>
        <position position="843"/>
    </location>
    <ligand>
        <name>Mn(2+)</name>
        <dbReference type="ChEBI" id="CHEBI:29035"/>
        <label>4</label>
    </ligand>
</feature>
<dbReference type="Pfam" id="PF02787">
    <property type="entry name" value="CPSase_L_D3"/>
    <property type="match status" value="1"/>
</dbReference>
<keyword evidence="7 14" id="KW-0677">Repeat</keyword>
<dbReference type="Proteomes" id="UP001500177">
    <property type="component" value="Unassembled WGS sequence"/>
</dbReference>
<dbReference type="Pfam" id="PF02786">
    <property type="entry name" value="CPSase_L_D2"/>
    <property type="match status" value="2"/>
</dbReference>
<feature type="binding site" evidence="14">
    <location>
        <position position="831"/>
    </location>
    <ligand>
        <name>Mn(2+)</name>
        <dbReference type="ChEBI" id="CHEBI:29035"/>
        <label>3</label>
    </ligand>
</feature>
<keyword evidence="11 14" id="KW-0665">Pyrimidine biosynthesis</keyword>
<keyword evidence="3 14" id="KW-0055">Arginine biosynthesis</keyword>
<feature type="binding site" evidence="14">
    <location>
        <position position="175"/>
    </location>
    <ligand>
        <name>ATP</name>
        <dbReference type="ChEBI" id="CHEBI:30616"/>
        <label>1</label>
    </ligand>
</feature>
<dbReference type="PROSITE" id="PS00866">
    <property type="entry name" value="CPSASE_1"/>
    <property type="match status" value="2"/>
</dbReference>
<feature type="binding site" evidence="14">
    <location>
        <position position="285"/>
    </location>
    <ligand>
        <name>Mg(2+)</name>
        <dbReference type="ChEBI" id="CHEBI:18420"/>
        <label>1</label>
    </ligand>
</feature>
<keyword evidence="9 14" id="KW-0067">ATP-binding</keyword>
<dbReference type="InterPro" id="IPR013815">
    <property type="entry name" value="ATP_grasp_subdomain_1"/>
</dbReference>
<feature type="domain" description="ATP-grasp" evidence="15">
    <location>
        <begin position="681"/>
        <end position="872"/>
    </location>
</feature>
<evidence type="ECO:0000313" key="17">
    <source>
        <dbReference type="EMBL" id="GAA1505960.1"/>
    </source>
</evidence>
<evidence type="ECO:0000256" key="2">
    <source>
        <dbReference type="ARBA" id="ARBA00009799"/>
    </source>
</evidence>
<evidence type="ECO:0000256" key="9">
    <source>
        <dbReference type="ARBA" id="ARBA00022840"/>
    </source>
</evidence>
<evidence type="ECO:0000256" key="6">
    <source>
        <dbReference type="ARBA" id="ARBA00022723"/>
    </source>
</evidence>
<dbReference type="NCBIfam" id="NF003671">
    <property type="entry name" value="PRK05294.1"/>
    <property type="match status" value="1"/>
</dbReference>
<evidence type="ECO:0000256" key="12">
    <source>
        <dbReference type="ARBA" id="ARBA00023211"/>
    </source>
</evidence>
<feature type="binding site" evidence="14">
    <location>
        <position position="843"/>
    </location>
    <ligand>
        <name>Mg(2+)</name>
        <dbReference type="ChEBI" id="CHEBI:18420"/>
        <label>3</label>
    </ligand>
</feature>
<feature type="binding site" evidence="14">
    <location>
        <position position="215"/>
    </location>
    <ligand>
        <name>ATP</name>
        <dbReference type="ChEBI" id="CHEBI:30616"/>
        <label>1</label>
    </ligand>
</feature>
<feature type="domain" description="MGS-like" evidence="16">
    <location>
        <begin position="953"/>
        <end position="1091"/>
    </location>
</feature>
<feature type="binding site" evidence="14">
    <location>
        <position position="176"/>
    </location>
    <ligand>
        <name>ATP</name>
        <dbReference type="ChEBI" id="CHEBI:30616"/>
        <label>1</label>
    </ligand>
</feature>
<keyword evidence="8 14" id="KW-0547">Nucleotide-binding</keyword>
<evidence type="ECO:0000256" key="1">
    <source>
        <dbReference type="ARBA" id="ARBA00005077"/>
    </source>
</evidence>
<dbReference type="Gene3D" id="3.30.470.20">
    <property type="entry name" value="ATP-grasp fold, B domain"/>
    <property type="match status" value="2"/>
</dbReference>
<dbReference type="InterPro" id="IPR006275">
    <property type="entry name" value="CPSase_lsu"/>
</dbReference>
<sequence length="1091" mass="117113">MPLRHDLKSVLVIGSGPIVIGQACEFDYSGTQACRVLRSEGLRVILINSNPATIMTDPDIADATYVEPIDPDVIETIIEKERPDALLPTLGGQTALNAAIALHDAGVLEKYGVELIGADVDAIQRGEDRQKFKDIAEACGAEVARSAICHTLDEALAAAEELNYPVVVRPSFTMGGLGSGMAYDEADLRRIAGAGLSDSITHEVLLEESILGWKEYELELMRDNKDNVVVVCSIENVDPVGVHTGDSITVAPALTLTDREYQSMRDIGIAIIRAVGVDTGGCNIQFAVDPRTGRIITIEMNPRVSRSSALASKATGFPIAKMAAKLAVGYSLDEIPNDITKVTPASFEPTLDYVVVKIPRFTFEKFPAADPTLTTTMKSVGEVMALGRNFTTALQKAMRSLEQKDSAFSWADLPDVSDDDVRESVLEAISHATADRIHSVQRGLAAGLSAAEVFDACEIDPWYLDQIQLINEVAAYVRDADELDEQVLRVAKNHGFSDEQIGGLRSLDTSVVTGIRHALRVRPVFKTVDTCAGEFEAKTPYHYSSYDSETEVMPRERPAVIILGSGPNRIGQGIEFDYSCVHATMAIGSADYETIMVNCNPETVSTDYDTADRLYFEPLTFEDVMEVYHAELAAGEVLGVVCTLGGQTPLGLADKLKAAGVPVLGTQPEAIDLAEDRGEFGAVLERAGLTAPKHGTAVTAAEAAAIAENIGYPVLVRPSYVLGGRGMQIVYDRTQLLDYMASATEISTDRPVLVDRFLEDAIEIDVDALYDGNEVYIGGIMEHIEEAGIHSGDSACVLPSLTLGEDVLERVRQGTKAIAEGVGVRGLLNIQFAIAADVLHVIEANPRASRTVPFVSKATSTQLAKAAALIAVGRTIEDLRGDLLAAVGDGSTLPLDHPIAVKEAVLPFRRFTTVEGKIVDSVLGPEMRSTGEVMGIDHNFPTAFAKGLLGSSVKLPTSGTVFVSVADRDKRAMVLPVKELVDMGFDVVATTGTAAVLSRYGIKTTQVHKHFEADAEDRTVIDYLTAGTIDMVINVPSGRQERADGYEIRAAATANSVPLITTLAEFAAAVTSLEVIRDSKFDVRSLQDWSA</sequence>
<comment type="caution">
    <text evidence="14">Lacks conserved residue(s) required for the propagation of feature annotation.</text>
</comment>
<feature type="binding site" evidence="14">
    <location>
        <position position="299"/>
    </location>
    <ligand>
        <name>Mg(2+)</name>
        <dbReference type="ChEBI" id="CHEBI:18420"/>
        <label>2</label>
    </ligand>
</feature>
<comment type="catalytic activity">
    <reaction evidence="13 14">
        <text>hydrogencarbonate + NH4(+) + 2 ATP = carbamoyl phosphate + 2 ADP + phosphate + 2 H(+)</text>
        <dbReference type="Rhea" id="RHEA:18029"/>
        <dbReference type="ChEBI" id="CHEBI:15378"/>
        <dbReference type="ChEBI" id="CHEBI:17544"/>
        <dbReference type="ChEBI" id="CHEBI:28938"/>
        <dbReference type="ChEBI" id="CHEBI:30616"/>
        <dbReference type="ChEBI" id="CHEBI:43474"/>
        <dbReference type="ChEBI" id="CHEBI:58228"/>
        <dbReference type="ChEBI" id="CHEBI:456216"/>
        <dbReference type="EC" id="6.3.4.16"/>
    </reaction>
</comment>
<feature type="binding site" evidence="14">
    <location>
        <position position="843"/>
    </location>
    <ligand>
        <name>ATP</name>
        <dbReference type="ChEBI" id="CHEBI:30616"/>
        <label>2</label>
    </ligand>
</feature>
<dbReference type="SMART" id="SM00851">
    <property type="entry name" value="MGS"/>
    <property type="match status" value="1"/>
</dbReference>
<evidence type="ECO:0000256" key="8">
    <source>
        <dbReference type="ARBA" id="ARBA00022741"/>
    </source>
</evidence>
<dbReference type="SUPFAM" id="SSF52440">
    <property type="entry name" value="PreATP-grasp domain"/>
    <property type="match status" value="2"/>
</dbReference>
<dbReference type="Pfam" id="PF02142">
    <property type="entry name" value="MGS"/>
    <property type="match status" value="1"/>
</dbReference>
<comment type="catalytic activity">
    <reaction evidence="14">
        <text>hydrogencarbonate + L-glutamine + 2 ATP + H2O = carbamoyl phosphate + L-glutamate + 2 ADP + phosphate + 2 H(+)</text>
        <dbReference type="Rhea" id="RHEA:18633"/>
        <dbReference type="ChEBI" id="CHEBI:15377"/>
        <dbReference type="ChEBI" id="CHEBI:15378"/>
        <dbReference type="ChEBI" id="CHEBI:17544"/>
        <dbReference type="ChEBI" id="CHEBI:29985"/>
        <dbReference type="ChEBI" id="CHEBI:30616"/>
        <dbReference type="ChEBI" id="CHEBI:43474"/>
        <dbReference type="ChEBI" id="CHEBI:58228"/>
        <dbReference type="ChEBI" id="CHEBI:58359"/>
        <dbReference type="ChEBI" id="CHEBI:456216"/>
        <dbReference type="EC" id="6.3.5.5"/>
    </reaction>
</comment>
<keyword evidence="10" id="KW-0460">Magnesium</keyword>
<gene>
    <name evidence="14 17" type="primary">carB</name>
    <name evidence="17" type="ORF">GCM10009690_06010</name>
</gene>
<feature type="binding site" evidence="14">
    <location>
        <position position="208"/>
    </location>
    <ligand>
        <name>ATP</name>
        <dbReference type="ChEBI" id="CHEBI:30616"/>
        <label>1</label>
    </ligand>
</feature>
<evidence type="ECO:0000313" key="18">
    <source>
        <dbReference type="Proteomes" id="UP001500177"/>
    </source>
</evidence>
<dbReference type="PRINTS" id="PR00098">
    <property type="entry name" value="CPSASE"/>
</dbReference>
<dbReference type="NCBIfam" id="TIGR01369">
    <property type="entry name" value="CPSaseII_lrg"/>
    <property type="match status" value="1"/>
</dbReference>
<evidence type="ECO:0000256" key="7">
    <source>
        <dbReference type="ARBA" id="ARBA00022737"/>
    </source>
</evidence>
<dbReference type="HAMAP" id="MF_01210_B">
    <property type="entry name" value="CPSase_L_chain_B"/>
    <property type="match status" value="1"/>
</dbReference>
<feature type="binding site" evidence="14">
    <location>
        <position position="242"/>
    </location>
    <ligand>
        <name>ATP</name>
        <dbReference type="ChEBI" id="CHEBI:30616"/>
        <label>1</label>
    </ligand>
</feature>
<dbReference type="InterPro" id="IPR033937">
    <property type="entry name" value="MGS_CPS_CarB"/>
</dbReference>
<evidence type="ECO:0000259" key="16">
    <source>
        <dbReference type="PROSITE" id="PS51855"/>
    </source>
</evidence>
<keyword evidence="4 14" id="KW-0436">Ligase</keyword>
<feature type="binding site" evidence="14">
    <location>
        <position position="845"/>
    </location>
    <ligand>
        <name>Mn(2+)</name>
        <dbReference type="ChEBI" id="CHEBI:29035"/>
        <label>4</label>
    </ligand>
</feature>
<dbReference type="InterPro" id="IPR036897">
    <property type="entry name" value="CarbamoylP_synth_lsu_oligo_sf"/>
</dbReference>
<accession>A0ABP4KRR9</accession>
<evidence type="ECO:0000256" key="4">
    <source>
        <dbReference type="ARBA" id="ARBA00022598"/>
    </source>
</evidence>
<evidence type="ECO:0000256" key="10">
    <source>
        <dbReference type="ARBA" id="ARBA00022842"/>
    </source>
</evidence>
<dbReference type="SMART" id="SM01096">
    <property type="entry name" value="CPSase_L_D3"/>
    <property type="match status" value="1"/>
</dbReference>
<dbReference type="PROSITE" id="PS51257">
    <property type="entry name" value="PROKAR_LIPOPROTEIN"/>
    <property type="match status" value="1"/>
</dbReference>
<dbReference type="EC" id="6.3.4.16" evidence="14"/>
<feature type="binding site" evidence="14">
    <location>
        <position position="299"/>
    </location>
    <ligand>
        <name>Mn(2+)</name>
        <dbReference type="ChEBI" id="CHEBI:29035"/>
        <label>2</label>
    </ligand>
</feature>
<feature type="binding site" evidence="14">
    <location>
        <position position="285"/>
    </location>
    <ligand>
        <name>Mn(2+)</name>
        <dbReference type="ChEBI" id="CHEBI:29035"/>
        <label>1</label>
    </ligand>
</feature>
<feature type="binding site" evidence="14">
    <location>
        <position position="790"/>
    </location>
    <ligand>
        <name>ATP</name>
        <dbReference type="ChEBI" id="CHEBI:30616"/>
        <label>2</label>
    </ligand>
</feature>
<reference evidence="18" key="1">
    <citation type="journal article" date="2019" name="Int. J. Syst. Evol. Microbiol.">
        <title>The Global Catalogue of Microorganisms (GCM) 10K type strain sequencing project: providing services to taxonomists for standard genome sequencing and annotation.</title>
        <authorList>
            <consortium name="The Broad Institute Genomics Platform"/>
            <consortium name="The Broad Institute Genome Sequencing Center for Infectious Disease"/>
            <person name="Wu L."/>
            <person name="Ma J."/>
        </authorList>
    </citation>
    <scope>NUCLEOTIDE SEQUENCE [LARGE SCALE GENOMIC DNA]</scope>
    <source>
        <strain evidence="18">JCM 13318</strain>
    </source>
</reference>
<dbReference type="InterPro" id="IPR005479">
    <property type="entry name" value="CPAse_ATP-bd"/>
</dbReference>
<dbReference type="InterPro" id="IPR036914">
    <property type="entry name" value="MGS-like_dom_sf"/>
</dbReference>
<dbReference type="PROSITE" id="PS50975">
    <property type="entry name" value="ATP_GRASP"/>
    <property type="match status" value="2"/>
</dbReference>
<evidence type="ECO:0000256" key="13">
    <source>
        <dbReference type="ARBA" id="ARBA00047359"/>
    </source>
</evidence>
<dbReference type="InterPro" id="IPR011761">
    <property type="entry name" value="ATP-grasp"/>
</dbReference>
<feature type="binding site" evidence="14">
    <location>
        <position position="129"/>
    </location>
    <ligand>
        <name>ATP</name>
        <dbReference type="ChEBI" id="CHEBI:30616"/>
        <label>1</label>
    </ligand>
</feature>
<feature type="binding site" evidence="14">
    <location>
        <position position="788"/>
    </location>
    <ligand>
        <name>ATP</name>
        <dbReference type="ChEBI" id="CHEBI:30616"/>
        <label>2</label>
    </ligand>
</feature>
<keyword evidence="12" id="KW-0464">Manganese</keyword>
<dbReference type="CDD" id="cd01424">
    <property type="entry name" value="MGS_CPS_II"/>
    <property type="match status" value="1"/>
</dbReference>
<comment type="pathway">
    <text evidence="14">Pyrimidine metabolism; UMP biosynthesis via de novo pathway; (S)-dihydroorotate from bicarbonate: step 1/3.</text>
</comment>
<evidence type="ECO:0000256" key="5">
    <source>
        <dbReference type="ARBA" id="ARBA00022605"/>
    </source>
</evidence>
<evidence type="ECO:0000259" key="15">
    <source>
        <dbReference type="PROSITE" id="PS50975"/>
    </source>
</evidence>
<dbReference type="InterPro" id="IPR011607">
    <property type="entry name" value="MGS-like_dom"/>
</dbReference>
<dbReference type="RefSeq" id="WP_173152555.1">
    <property type="nucleotide sequence ID" value="NZ_BAAALX010000001.1"/>
</dbReference>
<feature type="binding site" evidence="14">
    <location>
        <position position="301"/>
    </location>
    <ligand>
        <name>Mg(2+)</name>
        <dbReference type="ChEBI" id="CHEBI:18420"/>
        <label>2</label>
    </ligand>
</feature>
<dbReference type="EMBL" id="BAAALX010000001">
    <property type="protein sequence ID" value="GAA1505960.1"/>
    <property type="molecule type" value="Genomic_DNA"/>
</dbReference>
<feature type="binding site" evidence="14">
    <location>
        <position position="243"/>
    </location>
    <ligand>
        <name>ATP</name>
        <dbReference type="ChEBI" id="CHEBI:30616"/>
        <label>1</label>
    </ligand>
</feature>
<feature type="binding site" evidence="14">
    <location>
        <position position="169"/>
    </location>
    <ligand>
        <name>ATP</name>
        <dbReference type="ChEBI" id="CHEBI:30616"/>
        <label>1</label>
    </ligand>
</feature>
<feature type="binding site" evidence="14">
    <location>
        <position position="299"/>
    </location>
    <ligand>
        <name>Mg(2+)</name>
        <dbReference type="ChEBI" id="CHEBI:18420"/>
        <label>1</label>
    </ligand>
</feature>
<comment type="function">
    <text evidence="14">Large subunit of the glutamine-dependent carbamoyl phosphate synthetase (CPSase). CPSase catalyzes the formation of carbamoyl phosphate from the ammonia moiety of glutamine, carbonate, and phosphate donated by ATP, constituting the first step of 2 biosynthetic pathways, one leading to arginine and/or urea and the other to pyrimidine nucleotides. The large subunit (synthetase) binds the substrates ammonia (free or transferred from glutamine from the small subunit), hydrogencarbonate and ATP and carries out an ATP-coupled ligase reaction, activating hydrogencarbonate by forming carboxy phosphate which reacts with ammonia to form carbamoyl phosphate.</text>
</comment>
<dbReference type="InterPro" id="IPR016185">
    <property type="entry name" value="PreATP-grasp_dom_sf"/>
</dbReference>
<comment type="domain">
    <text evidence="14">The large subunit is composed of 2 ATP-grasp domains that are involved in binding the 2 ATP molecules needed for carbamoyl phosphate synthesis. The N-terminal ATP-grasp domain (referred to as the carboxyphosphate synthetic component) catalyzes the ATP-dependent phosphorylation of hydrogencarbonate to carboxyphosphate and the subsequent nucleophilic attack by ammonia to form a carbamate intermediate. The C-terminal ATP-grasp domain (referred to as the carbamoyl phosphate synthetic component) then catalyzes the phosphorylation of carbamate with the second ATP to form the end product carbamoyl phosphate. The reactive and unstable enzyme intermediates are sequentially channeled from one active site to the next through the interior of the protein over a distance of at least 96 A.</text>
</comment>
<feature type="region of interest" description="Oligomerization domain" evidence="14">
    <location>
        <begin position="403"/>
        <end position="552"/>
    </location>
</feature>
<dbReference type="Gene3D" id="3.40.50.1380">
    <property type="entry name" value="Methylglyoxal synthase-like domain"/>
    <property type="match status" value="1"/>
</dbReference>
<dbReference type="InterPro" id="IPR005483">
    <property type="entry name" value="CPSase_dom"/>
</dbReference>
<comment type="subunit">
    <text evidence="14">Composed of two chains; the small (or glutamine) chain promotes the hydrolysis of glutamine to ammonia, which is used by the large (or ammonia) chain to synthesize carbamoyl phosphate. Tetramer of heterodimers (alpha,beta)4.</text>
</comment>
<feature type="binding site" evidence="14">
    <location>
        <position position="241"/>
    </location>
    <ligand>
        <name>ATP</name>
        <dbReference type="ChEBI" id="CHEBI:30616"/>
        <label>1</label>
    </ligand>
</feature>
<dbReference type="PANTHER" id="PTHR11405">
    <property type="entry name" value="CARBAMOYLTRANSFERASE FAMILY MEMBER"/>
    <property type="match status" value="1"/>
</dbReference>
<comment type="caution">
    <text evidence="17">The sequence shown here is derived from an EMBL/GenBank/DDBJ whole genome shotgun (WGS) entry which is preliminary data.</text>
</comment>
<comment type="pathway">
    <text evidence="1 14">Amino-acid biosynthesis; L-arginine biosynthesis; carbamoyl phosphate from bicarbonate: step 1/1.</text>
</comment>
<dbReference type="EC" id="6.3.5.5" evidence="14"/>
<organism evidence="17 18">
    <name type="scientific">Brevibacterium permense</name>
    <dbReference type="NCBI Taxonomy" id="234834"/>
    <lineage>
        <taxon>Bacteria</taxon>
        <taxon>Bacillati</taxon>
        <taxon>Actinomycetota</taxon>
        <taxon>Actinomycetes</taxon>
        <taxon>Micrococcales</taxon>
        <taxon>Brevibacteriaceae</taxon>
        <taxon>Brevibacterium</taxon>
    </lineage>
</organism>
<dbReference type="SUPFAM" id="SSF52335">
    <property type="entry name" value="Methylglyoxal synthase-like"/>
    <property type="match status" value="1"/>
</dbReference>
<feature type="binding site" evidence="14">
    <location>
        <position position="789"/>
    </location>
    <ligand>
        <name>ATP</name>
        <dbReference type="ChEBI" id="CHEBI:30616"/>
        <label>2</label>
    </ligand>
</feature>
<feature type="domain" description="ATP-grasp" evidence="15">
    <location>
        <begin position="133"/>
        <end position="328"/>
    </location>
</feature>
<feature type="binding site" evidence="14">
    <location>
        <position position="831"/>
    </location>
    <ligand>
        <name>Mg(2+)</name>
        <dbReference type="ChEBI" id="CHEBI:18420"/>
        <label>3</label>
    </ligand>
</feature>
<comment type="cofactor">
    <cofactor evidence="14">
        <name>Mg(2+)</name>
        <dbReference type="ChEBI" id="CHEBI:18420"/>
    </cofactor>
    <cofactor evidence="14">
        <name>Mn(2+)</name>
        <dbReference type="ChEBI" id="CHEBI:29035"/>
    </cofactor>
    <text evidence="14">Binds 4 Mg(2+) or Mn(2+) ions per subunit.</text>
</comment>
<feature type="binding site" evidence="14">
    <location>
        <position position="299"/>
    </location>
    <ligand>
        <name>Mn(2+)</name>
        <dbReference type="ChEBI" id="CHEBI:29035"/>
        <label>1</label>
    </ligand>
</feature>
<feature type="binding site" evidence="14">
    <location>
        <position position="717"/>
    </location>
    <ligand>
        <name>ATP</name>
        <dbReference type="ChEBI" id="CHEBI:30616"/>
        <label>2</label>
    </ligand>
</feature>